<dbReference type="InterPro" id="IPR036396">
    <property type="entry name" value="Cyt_P450_sf"/>
</dbReference>
<dbReference type="GO" id="GO:0016132">
    <property type="term" value="P:brassinosteroid biosynthetic process"/>
    <property type="evidence" value="ECO:0007669"/>
    <property type="project" value="TreeGrafter"/>
</dbReference>
<dbReference type="Proteomes" id="UP001457282">
    <property type="component" value="Unassembled WGS sequence"/>
</dbReference>
<dbReference type="GO" id="GO:0016705">
    <property type="term" value="F:oxidoreductase activity, acting on paired donors, with incorporation or reduction of molecular oxygen"/>
    <property type="evidence" value="ECO:0007669"/>
    <property type="project" value="InterPro"/>
</dbReference>
<evidence type="ECO:0000313" key="5">
    <source>
        <dbReference type="EMBL" id="KAK9925918.1"/>
    </source>
</evidence>
<dbReference type="Gene3D" id="1.10.630.10">
    <property type="entry name" value="Cytochrome P450"/>
    <property type="match status" value="1"/>
</dbReference>
<dbReference type="GO" id="GO:0005506">
    <property type="term" value="F:iron ion binding"/>
    <property type="evidence" value="ECO:0007669"/>
    <property type="project" value="InterPro"/>
</dbReference>
<organism evidence="5 6">
    <name type="scientific">Rubus argutus</name>
    <name type="common">Southern blackberry</name>
    <dbReference type="NCBI Taxonomy" id="59490"/>
    <lineage>
        <taxon>Eukaryota</taxon>
        <taxon>Viridiplantae</taxon>
        <taxon>Streptophyta</taxon>
        <taxon>Embryophyta</taxon>
        <taxon>Tracheophyta</taxon>
        <taxon>Spermatophyta</taxon>
        <taxon>Magnoliopsida</taxon>
        <taxon>eudicotyledons</taxon>
        <taxon>Gunneridae</taxon>
        <taxon>Pentapetalae</taxon>
        <taxon>rosids</taxon>
        <taxon>fabids</taxon>
        <taxon>Rosales</taxon>
        <taxon>Rosaceae</taxon>
        <taxon>Rosoideae</taxon>
        <taxon>Rosoideae incertae sedis</taxon>
        <taxon>Rubus</taxon>
    </lineage>
</organism>
<dbReference type="GO" id="GO:0010268">
    <property type="term" value="P:brassinosteroid homeostasis"/>
    <property type="evidence" value="ECO:0007669"/>
    <property type="project" value="TreeGrafter"/>
</dbReference>
<comment type="caution">
    <text evidence="5">The sequence shown here is derived from an EMBL/GenBank/DDBJ whole genome shotgun (WGS) entry which is preliminary data.</text>
</comment>
<evidence type="ECO:0000256" key="1">
    <source>
        <dbReference type="ARBA" id="ARBA00010617"/>
    </source>
</evidence>
<protein>
    <submittedName>
        <fullName evidence="5">Uncharacterized protein</fullName>
    </submittedName>
</protein>
<dbReference type="GO" id="GO:0004497">
    <property type="term" value="F:monooxygenase activity"/>
    <property type="evidence" value="ECO:0007669"/>
    <property type="project" value="InterPro"/>
</dbReference>
<dbReference type="EMBL" id="JBEDUW010000005">
    <property type="protein sequence ID" value="KAK9925918.1"/>
    <property type="molecule type" value="Genomic_DNA"/>
</dbReference>
<keyword evidence="3" id="KW-0408">Iron</keyword>
<keyword evidence="6" id="KW-1185">Reference proteome</keyword>
<evidence type="ECO:0000313" key="6">
    <source>
        <dbReference type="Proteomes" id="UP001457282"/>
    </source>
</evidence>
<dbReference type="SUPFAM" id="SSF48264">
    <property type="entry name" value="Cytochrome P450"/>
    <property type="match status" value="1"/>
</dbReference>
<evidence type="ECO:0000256" key="2">
    <source>
        <dbReference type="ARBA" id="ARBA00022723"/>
    </source>
</evidence>
<reference evidence="5 6" key="1">
    <citation type="journal article" date="2023" name="G3 (Bethesda)">
        <title>A chromosome-length genome assembly and annotation of blackberry (Rubus argutus, cv. 'Hillquist').</title>
        <authorList>
            <person name="Bruna T."/>
            <person name="Aryal R."/>
            <person name="Dudchenko O."/>
            <person name="Sargent D.J."/>
            <person name="Mead D."/>
            <person name="Buti M."/>
            <person name="Cavallini A."/>
            <person name="Hytonen T."/>
            <person name="Andres J."/>
            <person name="Pham M."/>
            <person name="Weisz D."/>
            <person name="Mascagni F."/>
            <person name="Usai G."/>
            <person name="Natali L."/>
            <person name="Bassil N."/>
            <person name="Fernandez G.E."/>
            <person name="Lomsadze A."/>
            <person name="Armour M."/>
            <person name="Olukolu B."/>
            <person name="Poorten T."/>
            <person name="Britton C."/>
            <person name="Davik J."/>
            <person name="Ashrafi H."/>
            <person name="Aiden E.L."/>
            <person name="Borodovsky M."/>
            <person name="Worthington M."/>
        </authorList>
    </citation>
    <scope>NUCLEOTIDE SEQUENCE [LARGE SCALE GENOMIC DNA]</scope>
    <source>
        <strain evidence="5">PI 553951</strain>
    </source>
</reference>
<evidence type="ECO:0000256" key="4">
    <source>
        <dbReference type="SAM" id="Phobius"/>
    </source>
</evidence>
<dbReference type="GO" id="GO:0016125">
    <property type="term" value="P:sterol metabolic process"/>
    <property type="evidence" value="ECO:0007669"/>
    <property type="project" value="TreeGrafter"/>
</dbReference>
<keyword evidence="2" id="KW-0479">Metal-binding</keyword>
<proteinExistence type="inferred from homology"/>
<dbReference type="GO" id="GO:0020037">
    <property type="term" value="F:heme binding"/>
    <property type="evidence" value="ECO:0007669"/>
    <property type="project" value="InterPro"/>
</dbReference>
<feature type="transmembrane region" description="Helical" evidence="4">
    <location>
        <begin position="46"/>
        <end position="66"/>
    </location>
</feature>
<feature type="transmembrane region" description="Helical" evidence="4">
    <location>
        <begin position="7"/>
        <end position="26"/>
    </location>
</feature>
<dbReference type="PANTHER" id="PTHR24286">
    <property type="entry name" value="CYTOCHROME P450 26"/>
    <property type="match status" value="1"/>
</dbReference>
<dbReference type="AlphaFoldDB" id="A0AAW1WQM3"/>
<comment type="similarity">
    <text evidence="1">Belongs to the cytochrome P450 family.</text>
</comment>
<keyword evidence="4" id="KW-1133">Transmembrane helix</keyword>
<accession>A0AAW1WQM3</accession>
<name>A0AAW1WQM3_RUBAR</name>
<sequence length="212" mass="23854">MEISLGVWVALVVGGLPFFGLLLWWWNEFRYVLPHKLRGSSTGTKLPPGHLGFPFLGEMLTFLWYFKILRRPDEFINAKRAKYGDGVGMYRTHLFGNTVHHNMLTGVHGSSHARVRSYVINVINKPNALHRIAGLVQPRMVAAFESWALKGRIKAYDESKKVTVENIGKLFVSLEPGPLLDTIDKFIEGVIKGFKAHPFNVPGSAYHSALQV</sequence>
<evidence type="ECO:0000256" key="3">
    <source>
        <dbReference type="ARBA" id="ARBA00023004"/>
    </source>
</evidence>
<dbReference type="PANTHER" id="PTHR24286:SF12">
    <property type="entry name" value="CYTOCHROME P450 FAMILY PROTEIN, EXPRESSED"/>
    <property type="match status" value="1"/>
</dbReference>
<keyword evidence="4" id="KW-0472">Membrane</keyword>
<gene>
    <name evidence="5" type="ORF">M0R45_023177</name>
</gene>
<keyword evidence="4" id="KW-0812">Transmembrane</keyword>